<dbReference type="PANTHER" id="PTHR43193">
    <property type="match status" value="1"/>
</dbReference>
<dbReference type="InterPro" id="IPR017900">
    <property type="entry name" value="4Fe4S_Fe_S_CS"/>
</dbReference>
<evidence type="ECO:0000313" key="6">
    <source>
        <dbReference type="Proteomes" id="UP000216189"/>
    </source>
</evidence>
<keyword evidence="2" id="KW-0408">Iron</keyword>
<keyword evidence="1" id="KW-0479">Metal-binding</keyword>
<evidence type="ECO:0000256" key="2">
    <source>
        <dbReference type="ARBA" id="ARBA00023004"/>
    </source>
</evidence>
<dbReference type="Proteomes" id="UP000216189">
    <property type="component" value="Unassembled WGS sequence"/>
</dbReference>
<reference evidence="5 6" key="1">
    <citation type="submission" date="2017-08" db="EMBL/GenBank/DDBJ databases">
        <title>Comparative genomics of non-oral Prevotella species.</title>
        <authorList>
            <person name="Accetto T."/>
            <person name="Nograsek B."/>
            <person name="Avgustin G."/>
        </authorList>
    </citation>
    <scope>NUCLEOTIDE SEQUENCE [LARGE SCALE GENOMIC DNA]</scope>
    <source>
        <strain evidence="5 6">TC1-1</strain>
    </source>
</reference>
<dbReference type="InterPro" id="IPR007525">
    <property type="entry name" value="FrhB_FdhB_C"/>
</dbReference>
<feature type="domain" description="4Fe-4S ferredoxin-type" evidence="4">
    <location>
        <begin position="2"/>
        <end position="32"/>
    </location>
</feature>
<accession>A0ABX4EMN1</accession>
<dbReference type="PROSITE" id="PS00198">
    <property type="entry name" value="4FE4S_FER_1"/>
    <property type="match status" value="1"/>
</dbReference>
<organism evidence="5 6">
    <name type="scientific">Segatella bryantii</name>
    <name type="common">Prevotella bryantii</name>
    <dbReference type="NCBI Taxonomy" id="77095"/>
    <lineage>
        <taxon>Bacteria</taxon>
        <taxon>Pseudomonadati</taxon>
        <taxon>Bacteroidota</taxon>
        <taxon>Bacteroidia</taxon>
        <taxon>Bacteroidales</taxon>
        <taxon>Prevotellaceae</taxon>
        <taxon>Segatella</taxon>
    </lineage>
</organism>
<evidence type="ECO:0000256" key="1">
    <source>
        <dbReference type="ARBA" id="ARBA00022723"/>
    </source>
</evidence>
<evidence type="ECO:0000256" key="3">
    <source>
        <dbReference type="ARBA" id="ARBA00023014"/>
    </source>
</evidence>
<dbReference type="PROSITE" id="PS51379">
    <property type="entry name" value="4FE4S_FER_2"/>
    <property type="match status" value="2"/>
</dbReference>
<proteinExistence type="predicted"/>
<dbReference type="InterPro" id="IPR017896">
    <property type="entry name" value="4Fe4S_Fe-S-bd"/>
</dbReference>
<dbReference type="RefSeq" id="WP_094447941.1">
    <property type="nucleotide sequence ID" value="NZ_CP091802.1"/>
</dbReference>
<feature type="domain" description="4Fe-4S ferredoxin-type" evidence="4">
    <location>
        <begin position="37"/>
        <end position="69"/>
    </location>
</feature>
<dbReference type="InterPro" id="IPR052977">
    <property type="entry name" value="Polyferredoxin-like_ET"/>
</dbReference>
<dbReference type="Pfam" id="PF04422">
    <property type="entry name" value="FrhB_FdhB_N"/>
    <property type="match status" value="1"/>
</dbReference>
<name>A0ABX4EMN1_SEGBR</name>
<dbReference type="InterPro" id="IPR007516">
    <property type="entry name" value="Co_F420_Hydgase/DH_bsu_N"/>
</dbReference>
<dbReference type="SUPFAM" id="SSF54862">
    <property type="entry name" value="4Fe-4S ferredoxins"/>
    <property type="match status" value="1"/>
</dbReference>
<keyword evidence="3" id="KW-0411">Iron-sulfur</keyword>
<evidence type="ECO:0000259" key="4">
    <source>
        <dbReference type="PROSITE" id="PS51379"/>
    </source>
</evidence>
<comment type="caution">
    <text evidence="5">The sequence shown here is derived from an EMBL/GenBank/DDBJ whole genome shotgun (WGS) entry which is preliminary data.</text>
</comment>
<dbReference type="Gene3D" id="3.30.70.20">
    <property type="match status" value="1"/>
</dbReference>
<dbReference type="Pfam" id="PF12838">
    <property type="entry name" value="Fer4_7"/>
    <property type="match status" value="1"/>
</dbReference>
<dbReference type="EMBL" id="NPJF01000009">
    <property type="protein sequence ID" value="OYP57128.1"/>
    <property type="molecule type" value="Genomic_DNA"/>
</dbReference>
<keyword evidence="6" id="KW-1185">Reference proteome</keyword>
<evidence type="ECO:0000313" key="5">
    <source>
        <dbReference type="EMBL" id="OYP57128.1"/>
    </source>
</evidence>
<protein>
    <submittedName>
        <fullName evidence="5">4Fe-4S ferredoxin</fullName>
    </submittedName>
</protein>
<dbReference type="PANTHER" id="PTHR43193:SF2">
    <property type="entry name" value="POLYFERREDOXIN PROTEIN FWDF"/>
    <property type="match status" value="1"/>
</dbReference>
<dbReference type="Pfam" id="PF04432">
    <property type="entry name" value="FrhB_FdhB_C"/>
    <property type="match status" value="1"/>
</dbReference>
<gene>
    <name evidence="5" type="ORF">CIK91_00810</name>
</gene>
<sequence length="413" mass="47888">MNQSNISDMHDCYGCGVCSKSCPVHIIDIKLNRKGFYEPYITDPDRCTHCGLCRDVCAFIKDDLAVCNKPLASYAVWSKDHRVQRKCSSGGAGLEIALYLLKQGYKTIGVRYNAEKGRAEHFVASTIEELVQTAGSKYIQSYPVDGWRGVDRKNKYLVTGSPCQIDSFRTYMKRMRLPEENFILLDFFCHGVPSMNAWKKYVDFVEKKTGKITYASWRNKFTGWHDSWAMGIDGKVHGEKIDWHDSYNMLIREKKSYYQSQMSKGDKFYALFLGDCCLGDQCYHHCKYKYDHSSADIRICDLWGKTYQDNQDGVSGAVAFTEKGKDVLQRINCQLTEQPFDVVAEGQMKVCPPYKFWYKKIEDSLSDPSKDIDDAIDIINKQRQKARWNNRFRHPFRTSYHMIKKLLLVLFHQ</sequence>